<feature type="transmembrane region" description="Helical" evidence="1">
    <location>
        <begin position="28"/>
        <end position="49"/>
    </location>
</feature>
<keyword evidence="1" id="KW-0472">Membrane</keyword>
<gene>
    <name evidence="2" type="ORF">Vbra_14548</name>
</gene>
<dbReference type="AlphaFoldDB" id="A0A0G4F6C7"/>
<proteinExistence type="predicted"/>
<feature type="transmembrane region" description="Helical" evidence="1">
    <location>
        <begin position="61"/>
        <end position="83"/>
    </location>
</feature>
<keyword evidence="1" id="KW-1133">Transmembrane helix</keyword>
<dbReference type="InParanoid" id="A0A0G4F6C7"/>
<keyword evidence="1" id="KW-0812">Transmembrane</keyword>
<sequence>MEAPSGSYRLIHSPSGRVGSPSGVPFSLLPGSVIQLIPQFLTLSSAVLRFRRVDKHTLSQLSLAVVIPLLTRLLALLVPSLPFGAHVMVTFPQLPLRLESVGDGDGMSCHLSVLFEQLTRRLFFLERGGDWGRWKPHVEMLSVMVVGQPIALDEVNFSGFGQCADYLGKNEAVRQWLILSRLIAFLSISHPQLPTMLMDGNRIRPVPLRHTLSLPDMLPADPLFGRGQYDAANPPTVLDDDRSITYRSYSCMVAFVLFKYLWAAGVLRCAKSWLSTRLMSLSSRRARHLMAASGVGQLRHCAAVCDRKGEYGSHERLIVLGGEQLGATGQLAFLTMRDTGVSYLISVLTTESPPFDRTRVAVMRVVGEHFTLACKLWLEEKEEEPAMKLPSSAGIAWMVFGGLRVHRHRTGNRRWGV</sequence>
<keyword evidence="3" id="KW-1185">Reference proteome</keyword>
<organism evidence="2 3">
    <name type="scientific">Vitrella brassicaformis (strain CCMP3155)</name>
    <dbReference type="NCBI Taxonomy" id="1169540"/>
    <lineage>
        <taxon>Eukaryota</taxon>
        <taxon>Sar</taxon>
        <taxon>Alveolata</taxon>
        <taxon>Colpodellida</taxon>
        <taxon>Vitrellaceae</taxon>
        <taxon>Vitrella</taxon>
    </lineage>
</organism>
<reference evidence="2 3" key="1">
    <citation type="submission" date="2014-11" db="EMBL/GenBank/DDBJ databases">
        <authorList>
            <person name="Zhu J."/>
            <person name="Qi W."/>
            <person name="Song R."/>
        </authorList>
    </citation>
    <scope>NUCLEOTIDE SEQUENCE [LARGE SCALE GENOMIC DNA]</scope>
</reference>
<dbReference type="Proteomes" id="UP000041254">
    <property type="component" value="Unassembled WGS sequence"/>
</dbReference>
<evidence type="ECO:0000256" key="1">
    <source>
        <dbReference type="SAM" id="Phobius"/>
    </source>
</evidence>
<dbReference type="PhylomeDB" id="A0A0G4F6C7"/>
<evidence type="ECO:0000313" key="3">
    <source>
        <dbReference type="Proteomes" id="UP000041254"/>
    </source>
</evidence>
<protein>
    <submittedName>
        <fullName evidence="2">Uncharacterized protein</fullName>
    </submittedName>
</protein>
<dbReference type="EMBL" id="CDMY01000376">
    <property type="protein sequence ID" value="CEM07671.1"/>
    <property type="molecule type" value="Genomic_DNA"/>
</dbReference>
<name>A0A0G4F6C7_VITBC</name>
<dbReference type="VEuPathDB" id="CryptoDB:Vbra_14548"/>
<accession>A0A0G4F6C7</accession>
<evidence type="ECO:0000313" key="2">
    <source>
        <dbReference type="EMBL" id="CEM07671.1"/>
    </source>
</evidence>